<reference evidence="1" key="2">
    <citation type="journal article" date="2015" name="Data Brief">
        <title>Shoot transcriptome of the giant reed, Arundo donax.</title>
        <authorList>
            <person name="Barrero R.A."/>
            <person name="Guerrero F.D."/>
            <person name="Moolhuijzen P."/>
            <person name="Goolsby J.A."/>
            <person name="Tidwell J."/>
            <person name="Bellgard S.E."/>
            <person name="Bellgard M.I."/>
        </authorList>
    </citation>
    <scope>NUCLEOTIDE SEQUENCE</scope>
    <source>
        <tissue evidence="1">Shoot tissue taken approximately 20 cm above the soil surface</tissue>
    </source>
</reference>
<organism evidence="1">
    <name type="scientific">Arundo donax</name>
    <name type="common">Giant reed</name>
    <name type="synonym">Donax arundinaceus</name>
    <dbReference type="NCBI Taxonomy" id="35708"/>
    <lineage>
        <taxon>Eukaryota</taxon>
        <taxon>Viridiplantae</taxon>
        <taxon>Streptophyta</taxon>
        <taxon>Embryophyta</taxon>
        <taxon>Tracheophyta</taxon>
        <taxon>Spermatophyta</taxon>
        <taxon>Magnoliopsida</taxon>
        <taxon>Liliopsida</taxon>
        <taxon>Poales</taxon>
        <taxon>Poaceae</taxon>
        <taxon>PACMAD clade</taxon>
        <taxon>Arundinoideae</taxon>
        <taxon>Arundineae</taxon>
        <taxon>Arundo</taxon>
    </lineage>
</organism>
<name>A0A0A9H1Y5_ARUDO</name>
<accession>A0A0A9H1Y5</accession>
<evidence type="ECO:0000313" key="1">
    <source>
        <dbReference type="EMBL" id="JAE30772.1"/>
    </source>
</evidence>
<sequence length="55" mass="6235">MAVCISHCRGRGFIPSTAMIKIKQQNSDWESWLTESRANSYTQTNDNCLTARVIT</sequence>
<proteinExistence type="predicted"/>
<reference evidence="1" key="1">
    <citation type="submission" date="2014-09" db="EMBL/GenBank/DDBJ databases">
        <authorList>
            <person name="Magalhaes I.L.F."/>
            <person name="Oliveira U."/>
            <person name="Santos F.R."/>
            <person name="Vidigal T.H.D.A."/>
            <person name="Brescovit A.D."/>
            <person name="Santos A.J."/>
        </authorList>
    </citation>
    <scope>NUCLEOTIDE SEQUENCE</scope>
    <source>
        <tissue evidence="1">Shoot tissue taken approximately 20 cm above the soil surface</tissue>
    </source>
</reference>
<dbReference type="AlphaFoldDB" id="A0A0A9H1Y5"/>
<dbReference type="EMBL" id="GBRH01167124">
    <property type="protein sequence ID" value="JAE30772.1"/>
    <property type="molecule type" value="Transcribed_RNA"/>
</dbReference>
<protein>
    <submittedName>
        <fullName evidence="1">Uncharacterized protein</fullName>
    </submittedName>
</protein>